<name>A0A3E0WI75_9GAMM</name>
<dbReference type="Proteomes" id="UP000256763">
    <property type="component" value="Unassembled WGS sequence"/>
</dbReference>
<reference evidence="3" key="1">
    <citation type="submission" date="2017-05" db="EMBL/GenBank/DDBJ databases">
        <authorList>
            <person name="Sharma S."/>
            <person name="Sidhu C."/>
            <person name="Pinnaka A.K."/>
        </authorList>
    </citation>
    <scope>NUCLEOTIDE SEQUENCE [LARGE SCALE GENOMIC DNA]</scope>
    <source>
        <strain evidence="3">AK93</strain>
    </source>
</reference>
<evidence type="ECO:0000313" key="2">
    <source>
        <dbReference type="EMBL" id="RFA32624.1"/>
    </source>
</evidence>
<dbReference type="AlphaFoldDB" id="A0A3E0WI75"/>
<proteinExistence type="predicted"/>
<dbReference type="InterPro" id="IPR017791">
    <property type="entry name" value="UAAP2"/>
</dbReference>
<dbReference type="InterPro" id="IPR018959">
    <property type="entry name" value="DUF1989"/>
</dbReference>
<dbReference type="PANTHER" id="PTHR31527:SF0">
    <property type="entry name" value="RE64534P"/>
    <property type="match status" value="1"/>
</dbReference>
<evidence type="ECO:0000313" key="3">
    <source>
        <dbReference type="Proteomes" id="UP000256763"/>
    </source>
</evidence>
<comment type="caution">
    <text evidence="2">The sequence shown here is derived from an EMBL/GenBank/DDBJ whole genome shotgun (WGS) entry which is preliminary data.</text>
</comment>
<sequence>MSGQNLTESKRDPKNAVSREIVLGGDPWLKELKTGQTLRILDLEGNQAVDTLFFSLADPKERYSAIDTINAQGNVYLTAGSKLMSNEGRVMLTIVADTCGRHDTLGGACAAESNQVRYALDKKSMHSCRDNFLSIIGECDRYGISKRDLTSNINFFMNVPLTPEGGLTFEDGISGAGKYVELRAEMDVLVLVSNCPQLNNPCNAYNPTPVEMLIWD</sequence>
<feature type="domain" description="DUF1989" evidence="1">
    <location>
        <begin position="21"/>
        <end position="189"/>
    </location>
</feature>
<dbReference type="EMBL" id="NFZW01000027">
    <property type="protein sequence ID" value="RFA32624.1"/>
    <property type="molecule type" value="Genomic_DNA"/>
</dbReference>
<accession>A0A3E0WI75</accession>
<dbReference type="NCBIfam" id="TIGR03424">
    <property type="entry name" value="urea_degr_1"/>
    <property type="match status" value="1"/>
</dbReference>
<evidence type="ECO:0000259" key="1">
    <source>
        <dbReference type="Pfam" id="PF09347"/>
    </source>
</evidence>
<dbReference type="Pfam" id="PF09347">
    <property type="entry name" value="DUF1989"/>
    <property type="match status" value="1"/>
</dbReference>
<protein>
    <submittedName>
        <fullName evidence="2">Urea carboxylase</fullName>
    </submittedName>
</protein>
<keyword evidence="3" id="KW-1185">Reference proteome</keyword>
<dbReference type="RefSeq" id="WP_116303764.1">
    <property type="nucleotide sequence ID" value="NZ_NFZV01000028.1"/>
</dbReference>
<dbReference type="OrthoDB" id="5298498at2"/>
<dbReference type="PANTHER" id="PTHR31527">
    <property type="entry name" value="RE64534P"/>
    <property type="match status" value="1"/>
</dbReference>
<organism evidence="2 3">
    <name type="scientific">Alkalilimnicola ehrlichii</name>
    <dbReference type="NCBI Taxonomy" id="351052"/>
    <lineage>
        <taxon>Bacteria</taxon>
        <taxon>Pseudomonadati</taxon>
        <taxon>Pseudomonadota</taxon>
        <taxon>Gammaproteobacteria</taxon>
        <taxon>Chromatiales</taxon>
        <taxon>Ectothiorhodospiraceae</taxon>
        <taxon>Alkalilimnicola</taxon>
    </lineage>
</organism>
<gene>
    <name evidence="2" type="ORF">CAL65_19325</name>
</gene>